<comment type="similarity">
    <text evidence="4">Belongs to the caveolin family.</text>
</comment>
<comment type="subcellular location">
    <subcellularLocation>
        <location evidence="1">Cell membrane</location>
        <topology evidence="1">Peripheral membrane protein</topology>
    </subcellularLocation>
    <subcellularLocation>
        <location evidence="2">Golgi apparatus membrane</location>
        <topology evidence="2">Peripheral membrane protein</topology>
    </subcellularLocation>
    <subcellularLocation>
        <location evidence="3">Membrane</location>
        <location evidence="3">Caveola</location>
        <topology evidence="3">Peripheral membrane protein</topology>
    </subcellularLocation>
</comment>
<keyword evidence="5" id="KW-1003">Cell membrane</keyword>
<keyword evidence="7" id="KW-0472">Membrane</keyword>
<dbReference type="Pfam" id="PF01146">
    <property type="entry name" value="Caveolin"/>
    <property type="match status" value="1"/>
</dbReference>
<evidence type="ECO:0000256" key="1">
    <source>
        <dbReference type="ARBA" id="ARBA00004202"/>
    </source>
</evidence>
<organism evidence="9 10">
    <name type="scientific">Mya arenaria</name>
    <name type="common">Soft-shell clam</name>
    <dbReference type="NCBI Taxonomy" id="6604"/>
    <lineage>
        <taxon>Eukaryota</taxon>
        <taxon>Metazoa</taxon>
        <taxon>Spiralia</taxon>
        <taxon>Lophotrochozoa</taxon>
        <taxon>Mollusca</taxon>
        <taxon>Bivalvia</taxon>
        <taxon>Autobranchia</taxon>
        <taxon>Heteroconchia</taxon>
        <taxon>Euheterodonta</taxon>
        <taxon>Imparidentia</taxon>
        <taxon>Neoheterodontei</taxon>
        <taxon>Myida</taxon>
        <taxon>Myoidea</taxon>
        <taxon>Myidae</taxon>
        <taxon>Mya</taxon>
    </lineage>
</organism>
<evidence type="ECO:0000313" key="9">
    <source>
        <dbReference type="EMBL" id="WAR26853.1"/>
    </source>
</evidence>
<evidence type="ECO:0000256" key="5">
    <source>
        <dbReference type="ARBA" id="ARBA00022475"/>
    </source>
</evidence>
<keyword evidence="10" id="KW-1185">Reference proteome</keyword>
<feature type="compositionally biased region" description="Basic and acidic residues" evidence="8">
    <location>
        <begin position="89"/>
        <end position="103"/>
    </location>
</feature>
<dbReference type="InterPro" id="IPR001612">
    <property type="entry name" value="Caveolin"/>
</dbReference>
<reference evidence="9" key="1">
    <citation type="submission" date="2022-11" db="EMBL/GenBank/DDBJ databases">
        <title>Centuries of genome instability and evolution in soft-shell clam transmissible cancer (bioRxiv).</title>
        <authorList>
            <person name="Hart S.F.M."/>
            <person name="Yonemitsu M.A."/>
            <person name="Giersch R.M."/>
            <person name="Beal B.F."/>
            <person name="Arriagada G."/>
            <person name="Davis B.W."/>
            <person name="Ostrander E.A."/>
            <person name="Goff S.P."/>
            <person name="Metzger M.J."/>
        </authorList>
    </citation>
    <scope>NUCLEOTIDE SEQUENCE</scope>
    <source>
        <strain evidence="9">MELC-2E11</strain>
        <tissue evidence="9">Siphon/mantle</tissue>
    </source>
</reference>
<proteinExistence type="inferred from homology"/>
<dbReference type="Proteomes" id="UP001164746">
    <property type="component" value="Chromosome 14"/>
</dbReference>
<evidence type="ECO:0000256" key="6">
    <source>
        <dbReference type="ARBA" id="ARBA00023034"/>
    </source>
</evidence>
<accession>A0ABY7FXB9</accession>
<evidence type="ECO:0000256" key="2">
    <source>
        <dbReference type="ARBA" id="ARBA00004395"/>
    </source>
</evidence>
<evidence type="ECO:0000256" key="4">
    <source>
        <dbReference type="ARBA" id="ARBA00010988"/>
    </source>
</evidence>
<name>A0ABY7FXB9_MYAAR</name>
<protein>
    <submittedName>
        <fullName evidence="9">CAV1-like protein</fullName>
    </submittedName>
</protein>
<sequence length="359" mass="39828">MQQRGCVLLQLLAQPHGTNVQIIPRECPLLLSLIRSGQKFNKQHGNALAFLNLDSTEHHATRLTDWPTTAHDDSAVNLLPASNADGEVTETRRPPPDVVKGGDSEVAAPGERDADSAEKCQDLVAAVLAAFEATFLYHYGSHLPFNGPSSSCFSLAIQFPVSSQYGPATQFSVITRHFCKQPSCMLRQRRLGVHCHAWLKATIPNSHPHPMAMQRPQNRVRKSEAKPASTMTQKDVDLENRDPNGLNAHIQVMFEDVLAEPEGVKSIDCVWSNAYGCFECGKHLCYKIFTLLCGICLGLCWGCTFAEVAFQHVWYFTPCLRMYSIQCGFCQKIYAMCLNCCCEPLFKLFGDCVGRIKSG</sequence>
<feature type="region of interest" description="Disordered" evidence="8">
    <location>
        <begin position="81"/>
        <end position="115"/>
    </location>
</feature>
<dbReference type="EMBL" id="CP111025">
    <property type="protein sequence ID" value="WAR26853.1"/>
    <property type="molecule type" value="Genomic_DNA"/>
</dbReference>
<keyword evidence="6" id="KW-0333">Golgi apparatus</keyword>
<evidence type="ECO:0000256" key="8">
    <source>
        <dbReference type="SAM" id="MobiDB-lite"/>
    </source>
</evidence>
<evidence type="ECO:0000313" key="10">
    <source>
        <dbReference type="Proteomes" id="UP001164746"/>
    </source>
</evidence>
<dbReference type="PANTHER" id="PTHR10844:SF19">
    <property type="entry name" value="CAVEOLIN-2"/>
    <property type="match status" value="1"/>
</dbReference>
<evidence type="ECO:0000256" key="3">
    <source>
        <dbReference type="ARBA" id="ARBA00004543"/>
    </source>
</evidence>
<gene>
    <name evidence="9" type="ORF">MAR_012557</name>
</gene>
<dbReference type="PANTHER" id="PTHR10844">
    <property type="entry name" value="CAVEOLIN"/>
    <property type="match status" value="1"/>
</dbReference>
<evidence type="ECO:0000256" key="7">
    <source>
        <dbReference type="ARBA" id="ARBA00023136"/>
    </source>
</evidence>